<evidence type="ECO:0000313" key="3">
    <source>
        <dbReference type="EMBL" id="WBW71442.1"/>
    </source>
</evidence>
<organism evidence="3 4">
    <name type="scientific">Schizosaccharomyces osmophilus</name>
    <dbReference type="NCBI Taxonomy" id="2545709"/>
    <lineage>
        <taxon>Eukaryota</taxon>
        <taxon>Fungi</taxon>
        <taxon>Dikarya</taxon>
        <taxon>Ascomycota</taxon>
        <taxon>Taphrinomycotina</taxon>
        <taxon>Schizosaccharomycetes</taxon>
        <taxon>Schizosaccharomycetales</taxon>
        <taxon>Schizosaccharomycetaceae</taxon>
        <taxon>Schizosaccharomyces</taxon>
    </lineage>
</organism>
<protein>
    <submittedName>
        <fullName evidence="3">Mug2 mug135 meu2 family</fullName>
    </submittedName>
</protein>
<reference evidence="3 4" key="1">
    <citation type="journal article" date="2023" name="G3 (Bethesda)">
        <title>A high-quality reference genome for the fission yeast Schizosaccharomyces osmophilus.</title>
        <authorList>
            <person name="Jia G.S."/>
            <person name="Zhang W.C."/>
            <person name="Liang Y."/>
            <person name="Liu X.H."/>
            <person name="Rhind N."/>
            <person name="Pidoux A."/>
            <person name="Brysch-Herzberg M."/>
            <person name="Du L.L."/>
        </authorList>
    </citation>
    <scope>NUCLEOTIDE SEQUENCE [LARGE SCALE GENOMIC DNA]</scope>
    <source>
        <strain evidence="3 4">CBS 15793</strain>
    </source>
</reference>
<sequence length="191" mass="22585">MENIYANDFDISPPQNDTFLDVNRSQLQNEVGMIHRIQVIQNVANQLRRAEEVAEDQPPRWFQNWLTDENAFPSRMETRFNRMETRFNRMETRFNRMDMRNTKTENIQLRSMGFPINIVPFLGGTQPDDDLPEIRSVKDIDGLTRDQCARYLDGYGIRFNFNESIKMKERLRDALGLISVYDLSHHFSGFN</sequence>
<name>A0AAE9W9V3_9SCHI</name>
<keyword evidence="4" id="KW-1185">Reference proteome</keyword>
<dbReference type="GeneID" id="80875979"/>
<comment type="similarity">
    <text evidence="1">Belongs to the UPF0612 family.</text>
</comment>
<feature type="domain" description="Mug135-like C-terminal" evidence="2">
    <location>
        <begin position="106"/>
        <end position="177"/>
    </location>
</feature>
<dbReference type="Proteomes" id="UP001212411">
    <property type="component" value="Chromosome 1"/>
</dbReference>
<dbReference type="Pfam" id="PF08593">
    <property type="entry name" value="Mug135_C"/>
    <property type="match status" value="1"/>
</dbReference>
<gene>
    <name evidence="3" type="ORF">SOMG_02498</name>
</gene>
<evidence type="ECO:0000313" key="4">
    <source>
        <dbReference type="Proteomes" id="UP001212411"/>
    </source>
</evidence>
<evidence type="ECO:0000256" key="1">
    <source>
        <dbReference type="ARBA" id="ARBA00005788"/>
    </source>
</evidence>
<dbReference type="KEGG" id="som:SOMG_02498"/>
<dbReference type="RefSeq" id="XP_056035685.1">
    <property type="nucleotide sequence ID" value="XM_056181290.1"/>
</dbReference>
<dbReference type="EMBL" id="CP115611">
    <property type="protein sequence ID" value="WBW71442.1"/>
    <property type="molecule type" value="Genomic_DNA"/>
</dbReference>
<evidence type="ECO:0000259" key="2">
    <source>
        <dbReference type="Pfam" id="PF08593"/>
    </source>
</evidence>
<proteinExistence type="inferred from homology"/>
<dbReference type="Gene3D" id="1.20.5.170">
    <property type="match status" value="1"/>
</dbReference>
<accession>A0AAE9W9V3</accession>
<dbReference type="InterPro" id="IPR013902">
    <property type="entry name" value="Mug135-like_C"/>
</dbReference>
<dbReference type="AlphaFoldDB" id="A0AAE9W9V3"/>